<dbReference type="Pfam" id="PF05635">
    <property type="entry name" value="23S_rRNA_IVP"/>
    <property type="match status" value="1"/>
</dbReference>
<name>A0A1G2FDR3_9BACT</name>
<evidence type="ECO:0000313" key="1">
    <source>
        <dbReference type="EMBL" id="OGZ35932.1"/>
    </source>
</evidence>
<dbReference type="EMBL" id="MHMY01000004">
    <property type="protein sequence ID" value="OGZ35932.1"/>
    <property type="molecule type" value="Genomic_DNA"/>
</dbReference>
<dbReference type="AlphaFoldDB" id="A0A1G2FDR3"/>
<dbReference type="Proteomes" id="UP000176974">
    <property type="component" value="Unassembled WGS sequence"/>
</dbReference>
<organism evidence="1 2">
    <name type="scientific">Candidatus Portnoybacteria bacterium RIFCSPHIGHO2_01_FULL_40_12b</name>
    <dbReference type="NCBI Taxonomy" id="1801994"/>
    <lineage>
        <taxon>Bacteria</taxon>
        <taxon>Candidatus Portnoyibacteriota</taxon>
    </lineage>
</organism>
<dbReference type="SUPFAM" id="SSF158446">
    <property type="entry name" value="IVS-encoded protein-like"/>
    <property type="match status" value="1"/>
</dbReference>
<evidence type="ECO:0000313" key="2">
    <source>
        <dbReference type="Proteomes" id="UP000176974"/>
    </source>
</evidence>
<dbReference type="PANTHER" id="PTHR38471:SF2">
    <property type="entry name" value="FOUR HELIX BUNDLE PROTEIN"/>
    <property type="match status" value="1"/>
</dbReference>
<dbReference type="Gene3D" id="1.20.1440.60">
    <property type="entry name" value="23S rRNA-intervening sequence"/>
    <property type="match status" value="1"/>
</dbReference>
<proteinExistence type="predicted"/>
<gene>
    <name evidence="1" type="ORF">A2815_01340</name>
</gene>
<dbReference type="NCBIfam" id="TIGR02436">
    <property type="entry name" value="four helix bundle protein"/>
    <property type="match status" value="1"/>
</dbReference>
<evidence type="ECO:0008006" key="3">
    <source>
        <dbReference type="Google" id="ProtNLM"/>
    </source>
</evidence>
<sequence>MRDKKEKGYHKLLLWQRLKEFIKLVYLLTDKLPTSENFGLKPQMRRAVVSIISNFVEGYLKTSKKHKTSFMEIANSSLLELEAQGEICRILDYWKEEDYDLFDQKRGEVAFLLFRYLNAINRPNPI</sequence>
<protein>
    <recommendedName>
        <fullName evidence="3">Four helix bundle protein</fullName>
    </recommendedName>
</protein>
<dbReference type="PANTHER" id="PTHR38471">
    <property type="entry name" value="FOUR HELIX BUNDLE PROTEIN"/>
    <property type="match status" value="1"/>
</dbReference>
<dbReference type="InterPro" id="IPR012657">
    <property type="entry name" value="23S_rRNA-intervening_sequence"/>
</dbReference>
<accession>A0A1G2FDR3</accession>
<dbReference type="InterPro" id="IPR036583">
    <property type="entry name" value="23S_rRNA_IVS_sf"/>
</dbReference>
<dbReference type="CDD" id="cd16377">
    <property type="entry name" value="23S_rRNA_IVP_like"/>
    <property type="match status" value="1"/>
</dbReference>
<reference evidence="1 2" key="1">
    <citation type="journal article" date="2016" name="Nat. Commun.">
        <title>Thousands of microbial genomes shed light on interconnected biogeochemical processes in an aquifer system.</title>
        <authorList>
            <person name="Anantharaman K."/>
            <person name="Brown C.T."/>
            <person name="Hug L.A."/>
            <person name="Sharon I."/>
            <person name="Castelle C.J."/>
            <person name="Probst A.J."/>
            <person name="Thomas B.C."/>
            <person name="Singh A."/>
            <person name="Wilkins M.J."/>
            <person name="Karaoz U."/>
            <person name="Brodie E.L."/>
            <person name="Williams K.H."/>
            <person name="Hubbard S.S."/>
            <person name="Banfield J.F."/>
        </authorList>
    </citation>
    <scope>NUCLEOTIDE SEQUENCE [LARGE SCALE GENOMIC DNA]</scope>
</reference>
<comment type="caution">
    <text evidence="1">The sequence shown here is derived from an EMBL/GenBank/DDBJ whole genome shotgun (WGS) entry which is preliminary data.</text>
</comment>